<proteinExistence type="predicted"/>
<dbReference type="GO" id="GO:0008270">
    <property type="term" value="F:zinc ion binding"/>
    <property type="evidence" value="ECO:0007669"/>
    <property type="project" value="UniProtKB-KW"/>
</dbReference>
<comment type="caution">
    <text evidence="3">The sequence shown here is derived from an EMBL/GenBank/DDBJ whole genome shotgun (WGS) entry which is preliminary data.</text>
</comment>
<dbReference type="GO" id="GO:0097196">
    <property type="term" value="C:Shu complex"/>
    <property type="evidence" value="ECO:0007669"/>
    <property type="project" value="TreeGrafter"/>
</dbReference>
<sequence length="142" mass="15797">MASVQLYRLLEAVLSSIGPDTLTDEDIDKLGFFFPSTLVVGALDLIDRDCVIKYNTLWGRSHYQVLGSMGTYVVFPSLAQSPSMPSFCDCPAFSYTVLLSHTHLMCKHVLAARVAERLRRCVERSIGPDELGSLLSRQHSNM</sequence>
<feature type="domain" description="SWIM-type" evidence="2">
    <location>
        <begin position="72"/>
        <end position="117"/>
    </location>
</feature>
<dbReference type="PANTHER" id="PTHR28498:SF1">
    <property type="entry name" value="ZINC FINGER SWIM DOMAIN-CONTAINING PROTEIN 7"/>
    <property type="match status" value="1"/>
</dbReference>
<dbReference type="Pfam" id="PF04434">
    <property type="entry name" value="SWIM"/>
    <property type="match status" value="1"/>
</dbReference>
<name>A0A4Y9YYR5_9AGAM</name>
<evidence type="ECO:0000313" key="4">
    <source>
        <dbReference type="Proteomes" id="UP000298327"/>
    </source>
</evidence>
<evidence type="ECO:0000313" key="3">
    <source>
        <dbReference type="EMBL" id="TFY66269.1"/>
    </source>
</evidence>
<reference evidence="3 4" key="1">
    <citation type="submission" date="2019-02" db="EMBL/GenBank/DDBJ databases">
        <title>Genome sequencing of the rare red list fungi Dentipellis fragilis.</title>
        <authorList>
            <person name="Buettner E."/>
            <person name="Kellner H."/>
        </authorList>
    </citation>
    <scope>NUCLEOTIDE SEQUENCE [LARGE SCALE GENOMIC DNA]</scope>
    <source>
        <strain evidence="3 4">DSM 105465</strain>
    </source>
</reference>
<dbReference type="PROSITE" id="PS50966">
    <property type="entry name" value="ZF_SWIM"/>
    <property type="match status" value="1"/>
</dbReference>
<dbReference type="OrthoDB" id="337581at2759"/>
<organism evidence="3 4">
    <name type="scientific">Dentipellis fragilis</name>
    <dbReference type="NCBI Taxonomy" id="205917"/>
    <lineage>
        <taxon>Eukaryota</taxon>
        <taxon>Fungi</taxon>
        <taxon>Dikarya</taxon>
        <taxon>Basidiomycota</taxon>
        <taxon>Agaricomycotina</taxon>
        <taxon>Agaricomycetes</taxon>
        <taxon>Russulales</taxon>
        <taxon>Hericiaceae</taxon>
        <taxon>Dentipellis</taxon>
    </lineage>
</organism>
<keyword evidence="1" id="KW-0479">Metal-binding</keyword>
<evidence type="ECO:0000259" key="2">
    <source>
        <dbReference type="PROSITE" id="PS50966"/>
    </source>
</evidence>
<gene>
    <name evidence="3" type="ORF">EVG20_g4822</name>
</gene>
<dbReference type="InterPro" id="IPR007527">
    <property type="entry name" value="Znf_SWIM"/>
</dbReference>
<dbReference type="AlphaFoldDB" id="A0A4Y9YYR5"/>
<dbReference type="PANTHER" id="PTHR28498">
    <property type="entry name" value="ZINC FINGER SWIM DOMAIN-CONTAINING PROTEIN 7"/>
    <property type="match status" value="1"/>
</dbReference>
<accession>A0A4Y9YYR5</accession>
<dbReference type="GO" id="GO:0000724">
    <property type="term" value="P:double-strand break repair via homologous recombination"/>
    <property type="evidence" value="ECO:0007669"/>
    <property type="project" value="TreeGrafter"/>
</dbReference>
<dbReference type="EMBL" id="SEOQ01000262">
    <property type="protein sequence ID" value="TFY66269.1"/>
    <property type="molecule type" value="Genomic_DNA"/>
</dbReference>
<keyword evidence="1" id="KW-0863">Zinc-finger</keyword>
<protein>
    <recommendedName>
        <fullName evidence="2">SWIM-type domain-containing protein</fullName>
    </recommendedName>
</protein>
<dbReference type="Proteomes" id="UP000298327">
    <property type="component" value="Unassembled WGS sequence"/>
</dbReference>
<keyword evidence="4" id="KW-1185">Reference proteome</keyword>
<evidence type="ECO:0000256" key="1">
    <source>
        <dbReference type="PROSITE-ProRule" id="PRU00325"/>
    </source>
</evidence>
<keyword evidence="1" id="KW-0862">Zinc</keyword>